<evidence type="ECO:0000313" key="4">
    <source>
        <dbReference type="EMBL" id="BCI55794.1"/>
    </source>
</evidence>
<dbReference type="AlphaFoldDB" id="A0A6S6PAP4"/>
<feature type="region of interest" description="Disordered" evidence="1">
    <location>
        <begin position="315"/>
        <end position="356"/>
    </location>
</feature>
<feature type="transmembrane region" description="Helical" evidence="2">
    <location>
        <begin position="243"/>
        <end position="264"/>
    </location>
</feature>
<dbReference type="RefSeq" id="WP_185293441.1">
    <property type="nucleotide sequence ID" value="NZ_AP023287.1"/>
</dbReference>
<sequence>MIQVCSRCGTRWNVRDRQRQVCPRCQGALMAPSAPPAPAAEWSGPQARSAAGEPPRLPPGYRWIAVRPGAPPPPRARRRPLGPTPRYAAIPRWGLVEHFDTADTSATQTRTGPSPSAVRTTLMVTVAVLGAAAAVHALRYLLLLINRTTLLNPVVAGAATWLGVALSVAAAFLVVGSIVLLTNWLIARRGAAYAYHGQTDPRDALRLRLGCLVPFVNLLFAPVYVLELAAVENRTSTIRRPVIVWWILWVLSTVVSVFSIATSFTTEPQAIADNTVVTTIAYLTALATVLVAYRVVAGFEQAPVARPVKRWVMVPDTDTSTDTSTGEAREPKGAPEAQVGNESGGPVESRGQDPAA</sequence>
<feature type="region of interest" description="Disordered" evidence="1">
    <location>
        <begin position="32"/>
        <end position="54"/>
    </location>
</feature>
<reference evidence="4 5" key="1">
    <citation type="submission" date="2020-07" db="EMBL/GenBank/DDBJ databases">
        <title>Complete genome sequence of Mycolicibacterium litorale like strain isolated from cardiac implantable electronic device infection.</title>
        <authorList>
            <person name="Fukano H."/>
            <person name="Miyama H."/>
            <person name="Hoshino Y."/>
        </authorList>
    </citation>
    <scope>NUCLEOTIDE SEQUENCE [LARGE SCALE GENOMIC DNA]</scope>
    <source>
        <strain evidence="4 5">NIIDNTM18</strain>
    </source>
</reference>
<protein>
    <submittedName>
        <fullName evidence="4">Membrane protein</fullName>
    </submittedName>
</protein>
<evidence type="ECO:0000259" key="3">
    <source>
        <dbReference type="Pfam" id="PF14219"/>
    </source>
</evidence>
<evidence type="ECO:0000313" key="5">
    <source>
        <dbReference type="Proteomes" id="UP000515734"/>
    </source>
</evidence>
<proteinExistence type="predicted"/>
<feature type="compositionally biased region" description="Low complexity" evidence="1">
    <location>
        <begin position="316"/>
        <end position="325"/>
    </location>
</feature>
<name>A0A6S6PAP4_9MYCO</name>
<feature type="transmembrane region" description="Helical" evidence="2">
    <location>
        <begin position="154"/>
        <end position="187"/>
    </location>
</feature>
<evidence type="ECO:0000256" key="2">
    <source>
        <dbReference type="SAM" id="Phobius"/>
    </source>
</evidence>
<feature type="transmembrane region" description="Helical" evidence="2">
    <location>
        <begin position="122"/>
        <end position="142"/>
    </location>
</feature>
<dbReference type="InterPro" id="IPR025565">
    <property type="entry name" value="DUF4328"/>
</dbReference>
<dbReference type="Proteomes" id="UP000515734">
    <property type="component" value="Chromosome"/>
</dbReference>
<keyword evidence="2" id="KW-0472">Membrane</keyword>
<feature type="domain" description="DUF4328" evidence="3">
    <location>
        <begin position="147"/>
        <end position="301"/>
    </location>
</feature>
<keyword evidence="2" id="KW-1133">Transmembrane helix</keyword>
<dbReference type="EMBL" id="AP023287">
    <property type="protein sequence ID" value="BCI55794.1"/>
    <property type="molecule type" value="Genomic_DNA"/>
</dbReference>
<dbReference type="Pfam" id="PF14219">
    <property type="entry name" value="DUF4328"/>
    <property type="match status" value="1"/>
</dbReference>
<accession>A0A6S6PAP4</accession>
<feature type="transmembrane region" description="Helical" evidence="2">
    <location>
        <begin position="276"/>
        <end position="296"/>
    </location>
</feature>
<organism evidence="4 5">
    <name type="scientific">Mycolicibacterium litorale</name>
    <dbReference type="NCBI Taxonomy" id="758802"/>
    <lineage>
        <taxon>Bacteria</taxon>
        <taxon>Bacillati</taxon>
        <taxon>Actinomycetota</taxon>
        <taxon>Actinomycetes</taxon>
        <taxon>Mycobacteriales</taxon>
        <taxon>Mycobacteriaceae</taxon>
        <taxon>Mycolicibacterium</taxon>
    </lineage>
</organism>
<keyword evidence="2" id="KW-0812">Transmembrane</keyword>
<evidence type="ECO:0000256" key="1">
    <source>
        <dbReference type="SAM" id="MobiDB-lite"/>
    </source>
</evidence>
<gene>
    <name evidence="4" type="ORF">NIIDNTM18_50720</name>
</gene>